<reference evidence="4" key="2">
    <citation type="submission" date="2021-04" db="EMBL/GenBank/DDBJ databases">
        <authorList>
            <person name="Gilroy R."/>
        </authorList>
    </citation>
    <scope>NUCLEOTIDE SEQUENCE</scope>
    <source>
        <strain evidence="4">ChiHjej12B11-9795</strain>
    </source>
</reference>
<feature type="region of interest" description="Disordered" evidence="2">
    <location>
        <begin position="323"/>
        <end position="345"/>
    </location>
</feature>
<gene>
    <name evidence="4" type="ORF">H9950_08550</name>
</gene>
<proteinExistence type="predicted"/>
<keyword evidence="3" id="KW-0472">Membrane</keyword>
<evidence type="ECO:0000313" key="5">
    <source>
        <dbReference type="Proteomes" id="UP000823862"/>
    </source>
</evidence>
<keyword evidence="3" id="KW-0812">Transmembrane</keyword>
<reference evidence="4" key="1">
    <citation type="journal article" date="2021" name="PeerJ">
        <title>Extensive microbial diversity within the chicken gut microbiome revealed by metagenomics and culture.</title>
        <authorList>
            <person name="Gilroy R."/>
            <person name="Ravi A."/>
            <person name="Getino M."/>
            <person name="Pursley I."/>
            <person name="Horton D.L."/>
            <person name="Alikhan N.F."/>
            <person name="Baker D."/>
            <person name="Gharbi K."/>
            <person name="Hall N."/>
            <person name="Watson M."/>
            <person name="Adriaenssens E.M."/>
            <person name="Foster-Nyarko E."/>
            <person name="Jarju S."/>
            <person name="Secka A."/>
            <person name="Antonio M."/>
            <person name="Oren A."/>
            <person name="Chaudhuri R.R."/>
            <person name="La Ragione R."/>
            <person name="Hildebrand F."/>
            <person name="Pallen M.J."/>
        </authorList>
    </citation>
    <scope>NUCLEOTIDE SEQUENCE</scope>
    <source>
        <strain evidence="4">ChiHjej12B11-9795</strain>
    </source>
</reference>
<evidence type="ECO:0000256" key="1">
    <source>
        <dbReference type="SAM" id="Coils"/>
    </source>
</evidence>
<keyword evidence="1" id="KW-0175">Coiled coil</keyword>
<dbReference type="Proteomes" id="UP000823862">
    <property type="component" value="Unassembled WGS sequence"/>
</dbReference>
<protein>
    <submittedName>
        <fullName evidence="4">Uncharacterized protein</fullName>
    </submittedName>
</protein>
<keyword evidence="3" id="KW-1133">Transmembrane helix</keyword>
<feature type="compositionally biased region" description="Basic and acidic residues" evidence="2">
    <location>
        <begin position="325"/>
        <end position="345"/>
    </location>
</feature>
<dbReference type="AlphaFoldDB" id="A0A9D2KUH9"/>
<feature type="transmembrane region" description="Helical" evidence="3">
    <location>
        <begin position="169"/>
        <end position="189"/>
    </location>
</feature>
<name>A0A9D2KUH9_9BACE</name>
<dbReference type="EMBL" id="DWZI01000042">
    <property type="protein sequence ID" value="HJA86221.1"/>
    <property type="molecule type" value="Genomic_DNA"/>
</dbReference>
<feature type="coiled-coil region" evidence="1">
    <location>
        <begin position="202"/>
        <end position="229"/>
    </location>
</feature>
<comment type="caution">
    <text evidence="4">The sequence shown here is derived from an EMBL/GenBank/DDBJ whole genome shotgun (WGS) entry which is preliminary data.</text>
</comment>
<evidence type="ECO:0000313" key="4">
    <source>
        <dbReference type="EMBL" id="HJA86221.1"/>
    </source>
</evidence>
<sequence length="345" mass="41111">MNHFTKLRLYHKAMQTKYGVLFLWTLIGFAVVFIGYLFWSHCSLKHSQEQIRKDYIAHIQKADSLYIHWTEYNNAVIQSSQKVNNAMLADSIIKLTLSNRYRLSRNQYNSLILVLNSHFAKMDSLHKQYDEKLLRDSLRLNTERELLEGQTQTMLELHLNKIEHEYSNITMWGAVLTILFLVFSFYSIYKMDELIQQGNEGINEIRRIKKKGEETIEEMEENGKQLLEDTKRKINLFTHRQQRSMIESYRISKQREEEAERLKQETVESLNTSKTYFEQQGLDILHNFKEDVDKMLGEQLESLNQKQAEMDRLIMQTNALLTSLEKSEKTNKHEEEREQIDKQEE</sequence>
<evidence type="ECO:0000256" key="3">
    <source>
        <dbReference type="SAM" id="Phobius"/>
    </source>
</evidence>
<feature type="transmembrane region" description="Helical" evidence="3">
    <location>
        <begin position="21"/>
        <end position="39"/>
    </location>
</feature>
<organism evidence="4 5">
    <name type="scientific">Candidatus Bacteroides avicola</name>
    <dbReference type="NCBI Taxonomy" id="2838468"/>
    <lineage>
        <taxon>Bacteria</taxon>
        <taxon>Pseudomonadati</taxon>
        <taxon>Bacteroidota</taxon>
        <taxon>Bacteroidia</taxon>
        <taxon>Bacteroidales</taxon>
        <taxon>Bacteroidaceae</taxon>
        <taxon>Bacteroides</taxon>
    </lineage>
</organism>
<evidence type="ECO:0000256" key="2">
    <source>
        <dbReference type="SAM" id="MobiDB-lite"/>
    </source>
</evidence>
<accession>A0A9D2KUH9</accession>